<feature type="transmembrane region" description="Helical" evidence="7">
    <location>
        <begin position="82"/>
        <end position="106"/>
    </location>
</feature>
<dbReference type="InterPro" id="IPR041017">
    <property type="entry name" value="Thioredoxin_10"/>
</dbReference>
<keyword evidence="4 7" id="KW-1133">Transmembrane helix</keyword>
<dbReference type="GO" id="GO:0017004">
    <property type="term" value="P:cytochrome complex assembly"/>
    <property type="evidence" value="ECO:0007669"/>
    <property type="project" value="InterPro"/>
</dbReference>
<dbReference type="AlphaFoldDB" id="A0A1H1T2R2"/>
<gene>
    <name evidence="9" type="ORF">SAMN04489719_2561</name>
</gene>
<dbReference type="InterPro" id="IPR050553">
    <property type="entry name" value="Thioredoxin_ResA/DsbE_sf"/>
</dbReference>
<feature type="domain" description="Thioredoxin" evidence="8">
    <location>
        <begin position="304"/>
        <end position="452"/>
    </location>
</feature>
<keyword evidence="3 7" id="KW-0812">Transmembrane</keyword>
<dbReference type="PANTHER" id="PTHR42852:SF13">
    <property type="entry name" value="PROTEIN DIPZ"/>
    <property type="match status" value="1"/>
</dbReference>
<evidence type="ECO:0000256" key="3">
    <source>
        <dbReference type="ARBA" id="ARBA00022692"/>
    </source>
</evidence>
<dbReference type="PANTHER" id="PTHR42852">
    <property type="entry name" value="THIOL:DISULFIDE INTERCHANGE PROTEIN DSBE"/>
    <property type="match status" value="1"/>
</dbReference>
<dbReference type="STRING" id="684552.SAMN04489719_2561"/>
<feature type="compositionally biased region" description="Gly residues" evidence="6">
    <location>
        <begin position="48"/>
        <end position="59"/>
    </location>
</feature>
<evidence type="ECO:0000259" key="8">
    <source>
        <dbReference type="PROSITE" id="PS51352"/>
    </source>
</evidence>
<dbReference type="EMBL" id="LT629734">
    <property type="protein sequence ID" value="SDS54454.1"/>
    <property type="molecule type" value="Genomic_DNA"/>
</dbReference>
<comment type="subcellular location">
    <subcellularLocation>
        <location evidence="1">Cell membrane</location>
        <topology evidence="1">Multi-pass membrane protein</topology>
    </subcellularLocation>
</comment>
<feature type="transmembrane region" description="Helical" evidence="7">
    <location>
        <begin position="195"/>
        <end position="220"/>
    </location>
</feature>
<evidence type="ECO:0000313" key="10">
    <source>
        <dbReference type="Proteomes" id="UP000199649"/>
    </source>
</evidence>
<feature type="region of interest" description="Disordered" evidence="6">
    <location>
        <begin position="39"/>
        <end position="69"/>
    </location>
</feature>
<dbReference type="InterPro" id="IPR003834">
    <property type="entry name" value="Cyt_c_assmbl_TM_dom"/>
</dbReference>
<dbReference type="InterPro" id="IPR013766">
    <property type="entry name" value="Thioredoxin_domain"/>
</dbReference>
<name>A0A1H1T2R2_9MICO</name>
<dbReference type="Gene3D" id="3.40.30.10">
    <property type="entry name" value="Glutaredoxin"/>
    <property type="match status" value="1"/>
</dbReference>
<feature type="compositionally biased region" description="Low complexity" evidence="6">
    <location>
        <begin position="60"/>
        <end position="69"/>
    </location>
</feature>
<dbReference type="Pfam" id="PF17991">
    <property type="entry name" value="Thioredoxin_10"/>
    <property type="match status" value="1"/>
</dbReference>
<dbReference type="GO" id="GO:0016209">
    <property type="term" value="F:antioxidant activity"/>
    <property type="evidence" value="ECO:0007669"/>
    <property type="project" value="InterPro"/>
</dbReference>
<dbReference type="Pfam" id="PF00578">
    <property type="entry name" value="AhpC-TSA"/>
    <property type="match status" value="1"/>
</dbReference>
<feature type="transmembrane region" description="Helical" evidence="7">
    <location>
        <begin position="162"/>
        <end position="183"/>
    </location>
</feature>
<dbReference type="GO" id="GO:0005886">
    <property type="term" value="C:plasma membrane"/>
    <property type="evidence" value="ECO:0007669"/>
    <property type="project" value="UniProtKB-SubCell"/>
</dbReference>
<feature type="transmembrane region" description="Helical" evidence="7">
    <location>
        <begin position="232"/>
        <end position="250"/>
    </location>
</feature>
<evidence type="ECO:0000256" key="4">
    <source>
        <dbReference type="ARBA" id="ARBA00022989"/>
    </source>
</evidence>
<dbReference type="Gene3D" id="2.60.120.260">
    <property type="entry name" value="Galactose-binding domain-like"/>
    <property type="match status" value="1"/>
</dbReference>
<keyword evidence="5 7" id="KW-0472">Membrane</keyword>
<dbReference type="InterPro" id="IPR000866">
    <property type="entry name" value="AhpC/TSA"/>
</dbReference>
<proteinExistence type="predicted"/>
<evidence type="ECO:0000256" key="7">
    <source>
        <dbReference type="SAM" id="Phobius"/>
    </source>
</evidence>
<dbReference type="SUPFAM" id="SSF52833">
    <property type="entry name" value="Thioredoxin-like"/>
    <property type="match status" value="1"/>
</dbReference>
<feature type="transmembrane region" description="Helical" evidence="7">
    <location>
        <begin position="112"/>
        <end position="133"/>
    </location>
</feature>
<protein>
    <submittedName>
        <fullName evidence="9">Cytochrome c biogenesis protein CcdA</fullName>
    </submittedName>
</protein>
<organism evidence="9 10">
    <name type="scientific">Agrococcus carbonis</name>
    <dbReference type="NCBI Taxonomy" id="684552"/>
    <lineage>
        <taxon>Bacteria</taxon>
        <taxon>Bacillati</taxon>
        <taxon>Actinomycetota</taxon>
        <taxon>Actinomycetes</taxon>
        <taxon>Micrococcales</taxon>
        <taxon>Microbacteriaceae</taxon>
        <taxon>Agrococcus</taxon>
    </lineage>
</organism>
<dbReference type="Proteomes" id="UP000199649">
    <property type="component" value="Chromosome I"/>
</dbReference>
<keyword evidence="2" id="KW-1003">Cell membrane</keyword>
<evidence type="ECO:0000256" key="5">
    <source>
        <dbReference type="ARBA" id="ARBA00023136"/>
    </source>
</evidence>
<sequence>MLALIGLLGGFVTGISPCIIPVLPVILFSGGMQSAREAPRGADASAGTAGGRGSAGGGTAAATATAAPAQAPPRTVSRWRPYLVIAGIVVSFTLMTLAGSLLLGLLGLPQDVLRWAGIVVLALIGIGLIVPAFQHLLEKPFERIPFLNAANRQSSKLQGFPLGLALGAVYVPCAGPVLAAITVAGSTGQIGADTVVLTVSFAIGAALPLLFFALAGRGLAERIAAFRRRQGVIRVVSGALMLALAAGLVLDVPARLQRLVPDYTAAIQEAFAGSDEVQEAIAIGGLENDENAELDRCDPGATELQECGTAPNLRGIESWFNTPGDASVDLASLRGQVVLVDFWAYSCINCQRSTPHINAWYDAYADAGLEVIGVHSPEYAFEKERDNVIAGAAALGIEYPVAIDNQLATWTNYRNAYWPARYLIDADGVVRNVHFGEGQYAEGERMLRALLEEAQPGIELPPPTETADETPANADITPESYLGTTKEQNFGGAERYSAQTEVFTLPADQPQDTFALDGAWRLETQFVTPRDAEARIRLLYRGQEVRMVLAGTGTVVADVDGERVELEASGTPRSYRLLLADAPREGTIEVTVPAGVEAYSFTFG</sequence>
<reference evidence="10" key="1">
    <citation type="submission" date="2016-10" db="EMBL/GenBank/DDBJ databases">
        <authorList>
            <person name="Varghese N."/>
            <person name="Submissions S."/>
        </authorList>
    </citation>
    <scope>NUCLEOTIDE SEQUENCE [LARGE SCALE GENOMIC DNA]</scope>
    <source>
        <strain evidence="10">DSM 22965</strain>
    </source>
</reference>
<accession>A0A1H1T2R2</accession>
<dbReference type="Pfam" id="PF02683">
    <property type="entry name" value="DsbD_TM"/>
    <property type="match status" value="1"/>
</dbReference>
<feature type="transmembrane region" description="Helical" evidence="7">
    <location>
        <begin position="6"/>
        <end position="28"/>
    </location>
</feature>
<evidence type="ECO:0000256" key="1">
    <source>
        <dbReference type="ARBA" id="ARBA00004651"/>
    </source>
</evidence>
<evidence type="ECO:0000256" key="2">
    <source>
        <dbReference type="ARBA" id="ARBA00022475"/>
    </source>
</evidence>
<keyword evidence="10" id="KW-1185">Reference proteome</keyword>
<evidence type="ECO:0000313" key="9">
    <source>
        <dbReference type="EMBL" id="SDS54454.1"/>
    </source>
</evidence>
<dbReference type="GO" id="GO:0016491">
    <property type="term" value="F:oxidoreductase activity"/>
    <property type="evidence" value="ECO:0007669"/>
    <property type="project" value="InterPro"/>
</dbReference>
<evidence type="ECO:0000256" key="6">
    <source>
        <dbReference type="SAM" id="MobiDB-lite"/>
    </source>
</evidence>
<dbReference type="InterPro" id="IPR036249">
    <property type="entry name" value="Thioredoxin-like_sf"/>
</dbReference>
<dbReference type="PROSITE" id="PS51352">
    <property type="entry name" value="THIOREDOXIN_2"/>
    <property type="match status" value="1"/>
</dbReference>